<feature type="compositionally biased region" description="Basic and acidic residues" evidence="1">
    <location>
        <begin position="388"/>
        <end position="437"/>
    </location>
</feature>
<feature type="compositionally biased region" description="Low complexity" evidence="1">
    <location>
        <begin position="25"/>
        <end position="59"/>
    </location>
</feature>
<keyword evidence="2" id="KW-0732">Signal</keyword>
<dbReference type="EMBL" id="SNXW01000006">
    <property type="protein sequence ID" value="TDP82173.1"/>
    <property type="molecule type" value="Genomic_DNA"/>
</dbReference>
<proteinExistence type="predicted"/>
<gene>
    <name evidence="3" type="ORF">EV672_106129</name>
</gene>
<feature type="chain" id="PRO_5021016798" evidence="2">
    <location>
        <begin position="20"/>
        <end position="444"/>
    </location>
</feature>
<keyword evidence="4" id="KW-1185">Reference proteome</keyword>
<dbReference type="NCBIfam" id="TIGR03790">
    <property type="entry name" value="TIGR03790 family protein"/>
    <property type="match status" value="1"/>
</dbReference>
<dbReference type="InterPro" id="IPR022265">
    <property type="entry name" value="CHP03790"/>
</dbReference>
<dbReference type="OrthoDB" id="420256at2"/>
<feature type="region of interest" description="Disordered" evidence="1">
    <location>
        <begin position="19"/>
        <end position="59"/>
    </location>
</feature>
<evidence type="ECO:0000256" key="2">
    <source>
        <dbReference type="SAM" id="SignalP"/>
    </source>
</evidence>
<dbReference type="Proteomes" id="UP000294593">
    <property type="component" value="Unassembled WGS sequence"/>
</dbReference>
<evidence type="ECO:0000313" key="4">
    <source>
        <dbReference type="Proteomes" id="UP000294593"/>
    </source>
</evidence>
<reference evidence="3 4" key="1">
    <citation type="submission" date="2019-03" db="EMBL/GenBank/DDBJ databases">
        <title>Genomic Encyclopedia of Type Strains, Phase IV (KMG-IV): sequencing the most valuable type-strain genomes for metagenomic binning, comparative biology and taxonomic classification.</title>
        <authorList>
            <person name="Goeker M."/>
        </authorList>
    </citation>
    <scope>NUCLEOTIDE SEQUENCE [LARGE SCALE GENOMIC DNA]</scope>
    <source>
        <strain evidence="3 4">DSM 11901</strain>
    </source>
</reference>
<comment type="caution">
    <text evidence="3">The sequence shown here is derived from an EMBL/GenBank/DDBJ whole genome shotgun (WGS) entry which is preliminary data.</text>
</comment>
<protein>
    <submittedName>
        <fullName evidence="3">Uncharacterized protein (TIGR03790 family)</fullName>
    </submittedName>
</protein>
<organism evidence="3 4">
    <name type="scientific">Aquabacterium commune</name>
    <dbReference type="NCBI Taxonomy" id="70586"/>
    <lineage>
        <taxon>Bacteria</taxon>
        <taxon>Pseudomonadati</taxon>
        <taxon>Pseudomonadota</taxon>
        <taxon>Betaproteobacteria</taxon>
        <taxon>Burkholderiales</taxon>
        <taxon>Aquabacterium</taxon>
    </lineage>
</organism>
<name>A0A4R6R846_9BURK</name>
<feature type="signal peptide" evidence="2">
    <location>
        <begin position="1"/>
        <end position="19"/>
    </location>
</feature>
<evidence type="ECO:0000313" key="3">
    <source>
        <dbReference type="EMBL" id="TDP82173.1"/>
    </source>
</evidence>
<accession>A0A4R6R846</accession>
<dbReference type="AlphaFoldDB" id="A0A4R6R846"/>
<sequence>MAVVWLVLATASPWSVSQAAEVDRGGQQPQATTGASGAAGPRASAAAPATPATPQAGPAPRRWVAVPRVIGRITSQDLGLIINTDDPYSVQVGEYYARARRIPEQHILRVSLPIKSALTPSEFEDFNKRIQAFYGDRVQGLALAWRMPYGVDCQSITGALAMGYDSKLCAANCGPARPSTYFGSASSRPLKDHGMRLGMLLAARDFEAAKALIDRGVKSDGSLGLRGALPVTAHFVITSDSVRSVRQLFYPPPTQVARLGVDVQIDRTDALKNVDRVLLYMTGKANIDWLDTVNFVPGALADHLTSFGGIFDKPHGQMTALAWIHAGATASYGTVSEPCAHWQKFPHPQALLLFYAQGATALEAYWKSVLWPAQGVFVGEPLAAPFARDPRETREPVREPPADAPREVPKEPAKDAPKDPLKEPPKDVPAELARSEILRGMSMK</sequence>
<evidence type="ECO:0000256" key="1">
    <source>
        <dbReference type="SAM" id="MobiDB-lite"/>
    </source>
</evidence>
<feature type="region of interest" description="Disordered" evidence="1">
    <location>
        <begin position="387"/>
        <end position="444"/>
    </location>
</feature>